<name>A0A430QX15_THESC</name>
<evidence type="ECO:0000313" key="3">
    <source>
        <dbReference type="EMBL" id="RTI04495.1"/>
    </source>
</evidence>
<evidence type="ECO:0000256" key="1">
    <source>
        <dbReference type="SAM" id="Phobius"/>
    </source>
</evidence>
<gene>
    <name evidence="3" type="ORF">CSW30_13205</name>
    <name evidence="2" type="ORF">CSW50_12140</name>
</gene>
<protein>
    <submittedName>
        <fullName evidence="2">Uncharacterized protein</fullName>
    </submittedName>
</protein>
<evidence type="ECO:0000313" key="2">
    <source>
        <dbReference type="EMBL" id="RTG99681.1"/>
    </source>
</evidence>
<dbReference type="EMBL" id="PEMG01000456">
    <property type="protein sequence ID" value="RTI04495.1"/>
    <property type="molecule type" value="Genomic_DNA"/>
</dbReference>
<dbReference type="Proteomes" id="UP000287173">
    <property type="component" value="Unassembled WGS sequence"/>
</dbReference>
<dbReference type="RefSeq" id="WP_126187915.1">
    <property type="nucleotide sequence ID" value="NZ_PELM01000458.1"/>
</dbReference>
<dbReference type="Proteomes" id="UP000288082">
    <property type="component" value="Unassembled WGS sequence"/>
</dbReference>
<keyword evidence="1" id="KW-0812">Transmembrane</keyword>
<sequence length="61" mass="6394">MSLLQLVLVYVLTSYLALGLLLLYLSRRGEELPEGASVGILGLAALAGLVGVLVALVWRGV</sequence>
<comment type="caution">
    <text evidence="2">The sequence shown here is derived from an EMBL/GenBank/DDBJ whole genome shotgun (WGS) entry which is preliminary data.</text>
</comment>
<accession>A0A430QX15</accession>
<keyword evidence="1" id="KW-1133">Transmembrane helix</keyword>
<reference evidence="4 5" key="1">
    <citation type="journal article" date="2019" name="Extremophiles">
        <title>Biogeography of thermophiles and predominance of Thermus scotoductus in domestic water heaters.</title>
        <authorList>
            <person name="Wilpiszeski R.L."/>
            <person name="Zhang Z."/>
            <person name="House C.H."/>
        </authorList>
    </citation>
    <scope>NUCLEOTIDE SEQUENCE [LARGE SCALE GENOMIC DNA]</scope>
    <source>
        <strain evidence="3 4">17_S17</strain>
        <strain evidence="2 5">38_S38</strain>
    </source>
</reference>
<keyword evidence="1" id="KW-0472">Membrane</keyword>
<organism evidence="2 5">
    <name type="scientific">Thermus scotoductus</name>
    <dbReference type="NCBI Taxonomy" id="37636"/>
    <lineage>
        <taxon>Bacteria</taxon>
        <taxon>Thermotogati</taxon>
        <taxon>Deinococcota</taxon>
        <taxon>Deinococci</taxon>
        <taxon>Thermales</taxon>
        <taxon>Thermaceae</taxon>
        <taxon>Thermus</taxon>
    </lineage>
</organism>
<proteinExistence type="predicted"/>
<dbReference type="AlphaFoldDB" id="A0A430QX15"/>
<feature type="transmembrane region" description="Helical" evidence="1">
    <location>
        <begin position="38"/>
        <end position="58"/>
    </location>
</feature>
<dbReference type="EMBL" id="PELM01000458">
    <property type="protein sequence ID" value="RTG99681.1"/>
    <property type="molecule type" value="Genomic_DNA"/>
</dbReference>
<evidence type="ECO:0000313" key="4">
    <source>
        <dbReference type="Proteomes" id="UP000287173"/>
    </source>
</evidence>
<feature type="transmembrane region" description="Helical" evidence="1">
    <location>
        <begin position="6"/>
        <end position="26"/>
    </location>
</feature>
<evidence type="ECO:0000313" key="5">
    <source>
        <dbReference type="Proteomes" id="UP000288082"/>
    </source>
</evidence>